<accession>A0A1M4VQR9</accession>
<organism evidence="6 7">
    <name type="scientific">Thermoanaerobacter uzonensis DSM 18761</name>
    <dbReference type="NCBI Taxonomy" id="1123369"/>
    <lineage>
        <taxon>Bacteria</taxon>
        <taxon>Bacillati</taxon>
        <taxon>Bacillota</taxon>
        <taxon>Clostridia</taxon>
        <taxon>Thermoanaerobacterales</taxon>
        <taxon>Thermoanaerobacteraceae</taxon>
        <taxon>Thermoanaerobacter</taxon>
    </lineage>
</organism>
<dbReference type="InterPro" id="IPR006626">
    <property type="entry name" value="PbH1"/>
</dbReference>
<name>A0A1M4VQR9_9THEO</name>
<dbReference type="SMART" id="SM00710">
    <property type="entry name" value="PbH1"/>
    <property type="match status" value="5"/>
</dbReference>
<dbReference type="EMBL" id="FQUR01000009">
    <property type="protein sequence ID" value="SHE71451.1"/>
    <property type="molecule type" value="Genomic_DNA"/>
</dbReference>
<evidence type="ECO:0000256" key="1">
    <source>
        <dbReference type="ARBA" id="ARBA00008834"/>
    </source>
</evidence>
<keyword evidence="7" id="KW-1185">Reference proteome</keyword>
<comment type="similarity">
    <text evidence="1 4">Belongs to the glycosyl hydrolase 28 family.</text>
</comment>
<dbReference type="GO" id="GO:0004650">
    <property type="term" value="F:polygalacturonase activity"/>
    <property type="evidence" value="ECO:0007669"/>
    <property type="project" value="InterPro"/>
</dbReference>
<dbReference type="InterPro" id="IPR024535">
    <property type="entry name" value="RHGA/B-epi-like_pectate_lyase"/>
</dbReference>
<keyword evidence="2 4" id="KW-0378">Hydrolase</keyword>
<evidence type="ECO:0000313" key="6">
    <source>
        <dbReference type="EMBL" id="SHE71451.1"/>
    </source>
</evidence>
<evidence type="ECO:0000313" key="7">
    <source>
        <dbReference type="Proteomes" id="UP000184127"/>
    </source>
</evidence>
<dbReference type="GO" id="GO:0005975">
    <property type="term" value="P:carbohydrate metabolic process"/>
    <property type="evidence" value="ECO:0007669"/>
    <property type="project" value="InterPro"/>
</dbReference>
<dbReference type="RefSeq" id="WP_072967914.1">
    <property type="nucleotide sequence ID" value="NZ_FQUR01000009.1"/>
</dbReference>
<evidence type="ECO:0000256" key="2">
    <source>
        <dbReference type="ARBA" id="ARBA00022801"/>
    </source>
</evidence>
<dbReference type="Pfam" id="PF12708">
    <property type="entry name" value="Pect-lyase_RHGA_epim"/>
    <property type="match status" value="1"/>
</dbReference>
<evidence type="ECO:0000256" key="3">
    <source>
        <dbReference type="ARBA" id="ARBA00023295"/>
    </source>
</evidence>
<dbReference type="PANTHER" id="PTHR31339">
    <property type="entry name" value="PECTIN LYASE-RELATED"/>
    <property type="match status" value="1"/>
</dbReference>
<sequence length="518" mass="58391">MKFEIVSVTSRTITIEIESDGYFYAPNKIYVYVNGRKIMEAHTNVVTIKDLLPDTKYELFLEDAVTGEKSEKIEIKTMKETFVANAKNFGAKGDGISLDTSAIQSAIYACPEGGRVFIPEGIYLTGPLFLKSNITLELSRGAVLLGVKDRALYPILPAVLKSSDSKNKFYLGTWEGDAAECYASLITGINVENVNIIGEGTIDGNADFETWWKDPKVKRGAWRPRTIFLNNCRNILVEGITIKNSPAWTIHPFQSENLKFINLTIENPKDSPNTDGLNPEACKNVLILGCKFSVGDDCIAIKAGKFNMAQDLGRSTEEVFVRNCYMEYGHGGVVIGSEMSGGVKKVYVEKCIFNNTDRGIRIKTRRGRGGFIDEIHADKIRMNRVKTPFTINSFYFCDSDGKTEYVWSKEKLPIDERTPYIGNIYFKDIGCTNTQVAAGFMYGLPERKIEKVIMENIYVHFDENAKADYPEMLSFVEPMCKNGFYFNNVKYLKLKNVKVEKAETEPFIKLNIDEEEIL</sequence>
<dbReference type="InterPro" id="IPR000743">
    <property type="entry name" value="Glyco_hydro_28"/>
</dbReference>
<gene>
    <name evidence="6" type="ORF">SAMN02745195_00966</name>
</gene>
<dbReference type="PROSITE" id="PS00502">
    <property type="entry name" value="POLYGALACTURONASE"/>
    <property type="match status" value="1"/>
</dbReference>
<dbReference type="AlphaFoldDB" id="A0A1M4VQR9"/>
<dbReference type="SMR" id="A0A1M4VQR9"/>
<evidence type="ECO:0000256" key="4">
    <source>
        <dbReference type="RuleBase" id="RU361169"/>
    </source>
</evidence>
<evidence type="ECO:0000259" key="5">
    <source>
        <dbReference type="Pfam" id="PF12708"/>
    </source>
</evidence>
<dbReference type="PANTHER" id="PTHR31339:SF9">
    <property type="entry name" value="PLASMIN AND FIBRONECTIN-BINDING PROTEIN A"/>
    <property type="match status" value="1"/>
</dbReference>
<dbReference type="SUPFAM" id="SSF51126">
    <property type="entry name" value="Pectin lyase-like"/>
    <property type="match status" value="1"/>
</dbReference>
<dbReference type="InterPro" id="IPR051801">
    <property type="entry name" value="GH28_Enzymes"/>
</dbReference>
<feature type="domain" description="Rhamnogalacturonase A/B/Epimerase-like pectate lyase" evidence="5">
    <location>
        <begin position="84"/>
        <end position="136"/>
    </location>
</feature>
<dbReference type="Pfam" id="PF00295">
    <property type="entry name" value="Glyco_hydro_28"/>
    <property type="match status" value="1"/>
</dbReference>
<dbReference type="InterPro" id="IPR012334">
    <property type="entry name" value="Pectin_lyas_fold"/>
</dbReference>
<protein>
    <submittedName>
        <fullName evidence="6">Polygalacturonase</fullName>
    </submittedName>
</protein>
<proteinExistence type="inferred from homology"/>
<reference evidence="7" key="1">
    <citation type="submission" date="2016-11" db="EMBL/GenBank/DDBJ databases">
        <authorList>
            <person name="Varghese N."/>
            <person name="Submissions S."/>
        </authorList>
    </citation>
    <scope>NUCLEOTIDE SEQUENCE [LARGE SCALE GENOMIC DNA]</scope>
    <source>
        <strain evidence="7">DSM 18761</strain>
    </source>
</reference>
<keyword evidence="3 4" id="KW-0326">Glycosidase</keyword>
<dbReference type="Proteomes" id="UP000184127">
    <property type="component" value="Unassembled WGS sequence"/>
</dbReference>
<dbReference type="InterPro" id="IPR011050">
    <property type="entry name" value="Pectin_lyase_fold/virulence"/>
</dbReference>
<dbReference type="Gene3D" id="2.160.20.10">
    <property type="entry name" value="Single-stranded right-handed beta-helix, Pectin lyase-like"/>
    <property type="match status" value="1"/>
</dbReference>